<comment type="caution">
    <text evidence="1">The sequence shown here is derived from an EMBL/GenBank/DDBJ whole genome shotgun (WGS) entry which is preliminary data.</text>
</comment>
<protein>
    <submittedName>
        <fullName evidence="1">Uncharacterized protein</fullName>
    </submittedName>
</protein>
<organism evidence="1 3">
    <name type="scientific">Didymodactylos carnosus</name>
    <dbReference type="NCBI Taxonomy" id="1234261"/>
    <lineage>
        <taxon>Eukaryota</taxon>
        <taxon>Metazoa</taxon>
        <taxon>Spiralia</taxon>
        <taxon>Gnathifera</taxon>
        <taxon>Rotifera</taxon>
        <taxon>Eurotatoria</taxon>
        <taxon>Bdelloidea</taxon>
        <taxon>Philodinida</taxon>
        <taxon>Philodinidae</taxon>
        <taxon>Didymodactylos</taxon>
    </lineage>
</organism>
<reference evidence="1" key="1">
    <citation type="submission" date="2021-02" db="EMBL/GenBank/DDBJ databases">
        <authorList>
            <person name="Nowell W R."/>
        </authorList>
    </citation>
    <scope>NUCLEOTIDE SEQUENCE</scope>
</reference>
<keyword evidence="3" id="KW-1185">Reference proteome</keyword>
<name>A0A815GKD2_9BILA</name>
<evidence type="ECO:0000313" key="2">
    <source>
        <dbReference type="EMBL" id="CAF4199414.1"/>
    </source>
</evidence>
<sequence length="54" mass="5582">RSGSKKSKKGNSVTFGQADDCNGCDCAAGLVSTVITKLQIESKEEFNSGEALAT</sequence>
<dbReference type="AlphaFoldDB" id="A0A815GKD2"/>
<dbReference type="EMBL" id="CAJOBC010057872">
    <property type="protein sequence ID" value="CAF4199414.1"/>
    <property type="molecule type" value="Genomic_DNA"/>
</dbReference>
<gene>
    <name evidence="1" type="ORF">GPM918_LOCUS30362</name>
    <name evidence="2" type="ORF">SRO942_LOCUS30972</name>
</gene>
<dbReference type="EMBL" id="CAJNOQ010014327">
    <property type="protein sequence ID" value="CAF1339547.1"/>
    <property type="molecule type" value="Genomic_DNA"/>
</dbReference>
<feature type="non-terminal residue" evidence="1">
    <location>
        <position position="1"/>
    </location>
</feature>
<evidence type="ECO:0000313" key="1">
    <source>
        <dbReference type="EMBL" id="CAF1339547.1"/>
    </source>
</evidence>
<dbReference type="Proteomes" id="UP000681722">
    <property type="component" value="Unassembled WGS sequence"/>
</dbReference>
<accession>A0A815GKD2</accession>
<dbReference type="Proteomes" id="UP000663829">
    <property type="component" value="Unassembled WGS sequence"/>
</dbReference>
<proteinExistence type="predicted"/>
<evidence type="ECO:0000313" key="3">
    <source>
        <dbReference type="Proteomes" id="UP000663829"/>
    </source>
</evidence>